<evidence type="ECO:0000313" key="4">
    <source>
        <dbReference type="Proteomes" id="UP001204621"/>
    </source>
</evidence>
<dbReference type="Proteomes" id="UP001204621">
    <property type="component" value="Unassembled WGS sequence"/>
</dbReference>
<feature type="domain" description="Cupin type-2" evidence="2">
    <location>
        <begin position="51"/>
        <end position="118"/>
    </location>
</feature>
<keyword evidence="4" id="KW-1185">Reference proteome</keyword>
<evidence type="ECO:0000259" key="2">
    <source>
        <dbReference type="Pfam" id="PF07883"/>
    </source>
</evidence>
<sequence length="161" mass="17191">MSESKHIVHQGVDQAKGNAAVPHPVNPAARRRTSSLGDATGLTQLGVHINVIEPGGTSTELHRHACADEFIFVLSGQGVVSMDGNDHPVGAGDFIGFPANGPAHAMTNTGTDELVYLVGGNRPPVDVCDFPRQGKRLYMFNGTEGRRYDLVDTADLKPLHR</sequence>
<name>A0ABT2D2I3_9BURK</name>
<comment type="caution">
    <text evidence="3">The sequence shown here is derived from an EMBL/GenBank/DDBJ whole genome shotgun (WGS) entry which is preliminary data.</text>
</comment>
<dbReference type="SUPFAM" id="SSF51182">
    <property type="entry name" value="RmlC-like cupins"/>
    <property type="match status" value="1"/>
</dbReference>
<accession>A0ABT2D2I3</accession>
<dbReference type="Gene3D" id="2.60.120.10">
    <property type="entry name" value="Jelly Rolls"/>
    <property type="match status" value="1"/>
</dbReference>
<reference evidence="3 4" key="1">
    <citation type="submission" date="2022-08" db="EMBL/GenBank/DDBJ databases">
        <title>Reclassification of Massilia species as members of the genera Telluria, Duganella, Pseudoduganella, Mokoshia gen. nov. and Zemynaea gen. nov. using orthogonal and non-orthogonal genome-based approaches.</title>
        <authorList>
            <person name="Bowman J.P."/>
        </authorList>
    </citation>
    <scope>NUCLEOTIDE SEQUENCE [LARGE SCALE GENOMIC DNA]</scope>
    <source>
        <strain evidence="3 4">JCM 31606</strain>
    </source>
</reference>
<dbReference type="CDD" id="cd02224">
    <property type="entry name" value="cupin_SPO2919-like"/>
    <property type="match status" value="1"/>
</dbReference>
<dbReference type="PANTHER" id="PTHR35848:SF9">
    <property type="entry name" value="SLL1358 PROTEIN"/>
    <property type="match status" value="1"/>
</dbReference>
<evidence type="ECO:0000313" key="3">
    <source>
        <dbReference type="EMBL" id="MCS0660444.1"/>
    </source>
</evidence>
<dbReference type="InterPro" id="IPR051610">
    <property type="entry name" value="GPI/OXD"/>
</dbReference>
<dbReference type="InterPro" id="IPR013096">
    <property type="entry name" value="Cupin_2"/>
</dbReference>
<proteinExistence type="predicted"/>
<protein>
    <submittedName>
        <fullName evidence="3">Cupin domain-containing protein</fullName>
    </submittedName>
</protein>
<organism evidence="3 4">
    <name type="scientific">Massilia terrae</name>
    <dbReference type="NCBI Taxonomy" id="1811224"/>
    <lineage>
        <taxon>Bacteria</taxon>
        <taxon>Pseudomonadati</taxon>
        <taxon>Pseudomonadota</taxon>
        <taxon>Betaproteobacteria</taxon>
        <taxon>Burkholderiales</taxon>
        <taxon>Oxalobacteraceae</taxon>
        <taxon>Telluria group</taxon>
        <taxon>Massilia</taxon>
    </lineage>
</organism>
<dbReference type="InterPro" id="IPR011051">
    <property type="entry name" value="RmlC_Cupin_sf"/>
</dbReference>
<dbReference type="Pfam" id="PF07883">
    <property type="entry name" value="Cupin_2"/>
    <property type="match status" value="1"/>
</dbReference>
<gene>
    <name evidence="3" type="ORF">NX778_20410</name>
</gene>
<dbReference type="InterPro" id="IPR014710">
    <property type="entry name" value="RmlC-like_jellyroll"/>
</dbReference>
<dbReference type="PANTHER" id="PTHR35848">
    <property type="entry name" value="OXALATE-BINDING PROTEIN"/>
    <property type="match status" value="1"/>
</dbReference>
<keyword evidence="1" id="KW-0479">Metal-binding</keyword>
<dbReference type="RefSeq" id="WP_258813631.1">
    <property type="nucleotide sequence ID" value="NZ_JANUGU010000008.1"/>
</dbReference>
<dbReference type="EMBL" id="JANUGU010000008">
    <property type="protein sequence ID" value="MCS0660444.1"/>
    <property type="molecule type" value="Genomic_DNA"/>
</dbReference>
<evidence type="ECO:0000256" key="1">
    <source>
        <dbReference type="ARBA" id="ARBA00022723"/>
    </source>
</evidence>